<evidence type="ECO:0000313" key="14">
    <source>
        <dbReference type="Proteomes" id="UP001203423"/>
    </source>
</evidence>
<feature type="domain" description="Peptidase M6-like" evidence="11">
    <location>
        <begin position="122"/>
        <end position="395"/>
    </location>
</feature>
<dbReference type="EMBL" id="JAKIKS010000016">
    <property type="protein sequence ID" value="MCL1124037.1"/>
    <property type="molecule type" value="Genomic_DNA"/>
</dbReference>
<evidence type="ECO:0000259" key="12">
    <source>
        <dbReference type="Pfam" id="PF20774"/>
    </source>
</evidence>
<name>A0ABT0L8L7_9GAMM</name>
<comment type="subcellular location">
    <subcellularLocation>
        <location evidence="2">Secreted</location>
    </subcellularLocation>
</comment>
<gene>
    <name evidence="13" type="ORF">L2764_05985</name>
</gene>
<comment type="cofactor">
    <cofactor evidence="1">
        <name>Zn(2+)</name>
        <dbReference type="ChEBI" id="CHEBI:29105"/>
    </cofactor>
</comment>
<evidence type="ECO:0000256" key="2">
    <source>
        <dbReference type="ARBA" id="ARBA00004613"/>
    </source>
</evidence>
<comment type="caution">
    <text evidence="13">The sequence shown here is derived from an EMBL/GenBank/DDBJ whole genome shotgun (WGS) entry which is preliminary data.</text>
</comment>
<keyword evidence="4" id="KW-0645">Protease</keyword>
<organism evidence="13 14">
    <name type="scientific">Shewanella surugensis</name>
    <dbReference type="NCBI Taxonomy" id="212020"/>
    <lineage>
        <taxon>Bacteria</taxon>
        <taxon>Pseudomonadati</taxon>
        <taxon>Pseudomonadota</taxon>
        <taxon>Gammaproteobacteria</taxon>
        <taxon>Alteromonadales</taxon>
        <taxon>Shewanellaceae</taxon>
        <taxon>Shewanella</taxon>
    </lineage>
</organism>
<dbReference type="Pfam" id="PF20773">
    <property type="entry name" value="InhA-like_MAM"/>
    <property type="match status" value="1"/>
</dbReference>
<protein>
    <submittedName>
        <fullName evidence="13">Immune inhibitor A</fullName>
    </submittedName>
</protein>
<evidence type="ECO:0000259" key="11">
    <source>
        <dbReference type="Pfam" id="PF05547"/>
    </source>
</evidence>
<dbReference type="SUPFAM" id="SSF55486">
    <property type="entry name" value="Metalloproteases ('zincins'), catalytic domain"/>
    <property type="match status" value="1"/>
</dbReference>
<evidence type="ECO:0000256" key="6">
    <source>
        <dbReference type="ARBA" id="ARBA00022729"/>
    </source>
</evidence>
<proteinExistence type="predicted"/>
<evidence type="ECO:0000256" key="5">
    <source>
        <dbReference type="ARBA" id="ARBA00022723"/>
    </source>
</evidence>
<accession>A0ABT0L8L7</accession>
<feature type="signal peptide" evidence="10">
    <location>
        <begin position="1"/>
        <end position="30"/>
    </location>
</feature>
<sequence length="737" mass="81593">MRRAFDINIFNNIAKCFLLCLSLLSLPVESIPIQNANTDAGVINEKQILYWLIKRGELESEASLVQQKSAIAAFVGKITRFSNKALIEVKAEKSRHAKQLALEGNKAKSPPFLNIIDSNMEIKVKVLGVLIDFPNLLHGEHGLLTQDTQMHYEDYNRDHYQNLLFSTSGYLGPENQTLISGYQYLQAVSGQSFVFSGEVKDWVTARYDAAYYGSNDERQKDNAVAELVKEAIAQVVSSMSSEELSQYDIEDPYDLDGDGVTDEADGMLDHVMIFHSSIGEEAGGGLLGSDSIWSHRGYVDAYTSGYHLPGTNKKVFGYTIQPIDASLGVCMHEFAHDLGLFDEYNIQHQGKNFSVGAWSLMSAGSSIGKLDGSAPAGLSPYARSYLQQRYLGNWVQEQVVELNEIGGEGFDLALFEAVNHGQLNQISIPLPVEILDFSEPYEGEYQYYSKQGNLLNSAMSFDIELPSVRPLTLSMKAHWNIEEDYDYSQVLVDGVAIAGNLTKASNSVNNARNILTGKSADIVGMAEDDTWIDLTYDLSAYAGRNVRITVNYVTDEAEGSDGIIIDNIAVNQGDNEIYLDGAELDGQMSLVGFERVSNQISGENQRYIIQLRNYNGVDVGLSSVDYEAGVLLWLENSHFDRGPSIIGVVDADQNLIIKGSTDIQLRDAAFSLFNQGRYFGDEHLASINRFDDNQDYSAPLQPRSGILLPEIGLSFEIVEQADNHDKVIVSLRYDKAE</sequence>
<keyword evidence="9" id="KW-0482">Metalloprotease</keyword>
<evidence type="ECO:0000256" key="1">
    <source>
        <dbReference type="ARBA" id="ARBA00001947"/>
    </source>
</evidence>
<evidence type="ECO:0000256" key="3">
    <source>
        <dbReference type="ARBA" id="ARBA00022525"/>
    </source>
</evidence>
<dbReference type="NCBIfam" id="TIGR03296">
    <property type="entry name" value="M6dom_TIGR03296"/>
    <property type="match status" value="1"/>
</dbReference>
<keyword evidence="14" id="KW-1185">Reference proteome</keyword>
<keyword evidence="5" id="KW-0479">Metal-binding</keyword>
<evidence type="ECO:0000256" key="9">
    <source>
        <dbReference type="ARBA" id="ARBA00023049"/>
    </source>
</evidence>
<keyword evidence="8" id="KW-0862">Zinc</keyword>
<evidence type="ECO:0000256" key="8">
    <source>
        <dbReference type="ARBA" id="ARBA00022833"/>
    </source>
</evidence>
<dbReference type="PIRSF" id="PIRSF007519">
    <property type="entry name" value="Protease_InhA"/>
    <property type="match status" value="1"/>
</dbReference>
<feature type="chain" id="PRO_5045208123" evidence="10">
    <location>
        <begin position="31"/>
        <end position="737"/>
    </location>
</feature>
<evidence type="ECO:0000313" key="13">
    <source>
        <dbReference type="EMBL" id="MCL1124037.1"/>
    </source>
</evidence>
<dbReference type="Pfam" id="PF20774">
    <property type="entry name" value="InhA-like_VEG"/>
    <property type="match status" value="1"/>
</dbReference>
<dbReference type="RefSeq" id="WP_248939317.1">
    <property type="nucleotide sequence ID" value="NZ_JAKIKS010000016.1"/>
</dbReference>
<reference evidence="13 14" key="1">
    <citation type="submission" date="2022-01" db="EMBL/GenBank/DDBJ databases">
        <title>Whole genome-based taxonomy of the Shewanellaceae.</title>
        <authorList>
            <person name="Martin-Rodriguez A.J."/>
        </authorList>
    </citation>
    <scope>NUCLEOTIDE SEQUENCE [LARGE SCALE GENOMIC DNA]</scope>
    <source>
        <strain evidence="13 14">DSM 17177</strain>
    </source>
</reference>
<keyword evidence="3" id="KW-0964">Secreted</keyword>
<feature type="domain" description="Immune inhibitor A-like metallopeptidase VEG" evidence="12">
    <location>
        <begin position="603"/>
        <end position="727"/>
    </location>
</feature>
<dbReference type="InterPro" id="IPR008757">
    <property type="entry name" value="Peptidase_M6-like_domain"/>
</dbReference>
<dbReference type="InterPro" id="IPR048665">
    <property type="entry name" value="InhA-like_VEG"/>
</dbReference>
<dbReference type="PANTHER" id="PTHR13062">
    <property type="entry name" value="COLLAGENASE"/>
    <property type="match status" value="1"/>
</dbReference>
<dbReference type="Proteomes" id="UP001203423">
    <property type="component" value="Unassembled WGS sequence"/>
</dbReference>
<evidence type="ECO:0000256" key="10">
    <source>
        <dbReference type="SAM" id="SignalP"/>
    </source>
</evidence>
<dbReference type="InterPro" id="IPR012300">
    <property type="entry name" value="Pept_M6_InhA"/>
</dbReference>
<dbReference type="PANTHER" id="PTHR13062:SF12">
    <property type="entry name" value="ALPHA-2-MACROGLOBULIN DOMAIN-CONTAINING PROTEIN"/>
    <property type="match status" value="1"/>
</dbReference>
<dbReference type="Pfam" id="PF05547">
    <property type="entry name" value="Peptidase_M6"/>
    <property type="match status" value="1"/>
</dbReference>
<evidence type="ECO:0000256" key="4">
    <source>
        <dbReference type="ARBA" id="ARBA00022670"/>
    </source>
</evidence>
<keyword evidence="6 10" id="KW-0732">Signal</keyword>
<keyword evidence="7" id="KW-0378">Hydrolase</keyword>
<evidence type="ECO:0000256" key="7">
    <source>
        <dbReference type="ARBA" id="ARBA00022801"/>
    </source>
</evidence>